<feature type="signal peptide" evidence="2">
    <location>
        <begin position="1"/>
        <end position="20"/>
    </location>
</feature>
<dbReference type="InterPro" id="IPR011990">
    <property type="entry name" value="TPR-like_helical_dom_sf"/>
</dbReference>
<evidence type="ECO:0000256" key="1">
    <source>
        <dbReference type="SAM" id="Coils"/>
    </source>
</evidence>
<feature type="coiled-coil region" evidence="1">
    <location>
        <begin position="486"/>
        <end position="513"/>
    </location>
</feature>
<name>A0A7W7K008_9SPHN</name>
<evidence type="ECO:0000256" key="2">
    <source>
        <dbReference type="SAM" id="SignalP"/>
    </source>
</evidence>
<sequence length="514" mass="56083">MFKRLFITATLLLAPSLAHADWYEASSKHFVVYSDENPEKLKAYTEKLERFDQTLRFLTGTPDKPLSPMMRVHVFVVANVGEIQRLYGGSGPAGFFDARATGPVAFVPRDDGGNSLNAQTILQHEYGHSFMFSSWPSVVFPKWFVEGFAEFVGTAFYRGGDDTLVIGKAPEYRAYGINRTAQMPAERLLKLDPKDKELDTQTLYGRGWLLTHYSVLGGHAKELGAYIQALNEGKSVEEANKAFGSLGQLDAKLNAYGARGALPTIAVPAGKVQVGEVTMRRLSAGEAATMKARIYSTRGVNEERAKMVVEWARQAAAPYANDPGAQNELAEAEFDAKNYAAAEAAADRALAADPNSIHALLYKGMAQQAIAKDAKVTDAARWKAIRSWFIKANKLDPTYPQPLVLFYQSYEAAGQPVPKMAQDGLVGAYTYAPFDDGLRFQVGRVLLEQGNIPGAKIAFEKIAYGPHQSGENVSLKVLDALDKDGKEAALKVIADAEAKAKKAEEDAKNKKKAG</sequence>
<protein>
    <submittedName>
        <fullName evidence="3">Tetratricopeptide (TPR) repeat protein</fullName>
    </submittedName>
</protein>
<evidence type="ECO:0000313" key="4">
    <source>
        <dbReference type="Proteomes" id="UP000575241"/>
    </source>
</evidence>
<dbReference type="Gene3D" id="1.25.40.10">
    <property type="entry name" value="Tetratricopeptide repeat domain"/>
    <property type="match status" value="1"/>
</dbReference>
<dbReference type="AlphaFoldDB" id="A0A7W7K008"/>
<evidence type="ECO:0000313" key="3">
    <source>
        <dbReference type="EMBL" id="MBB4838493.1"/>
    </source>
</evidence>
<dbReference type="EMBL" id="JACHLN010000001">
    <property type="protein sequence ID" value="MBB4838493.1"/>
    <property type="molecule type" value="Genomic_DNA"/>
</dbReference>
<keyword evidence="1" id="KW-0175">Coiled coil</keyword>
<comment type="caution">
    <text evidence="3">The sequence shown here is derived from an EMBL/GenBank/DDBJ whole genome shotgun (WGS) entry which is preliminary data.</text>
</comment>
<feature type="chain" id="PRO_5031516752" evidence="2">
    <location>
        <begin position="21"/>
        <end position="514"/>
    </location>
</feature>
<dbReference type="Proteomes" id="UP000575241">
    <property type="component" value="Unassembled WGS sequence"/>
</dbReference>
<organism evidence="3 4">
    <name type="scientific">Sphingomonas kyeonggiensis</name>
    <dbReference type="NCBI Taxonomy" id="1268553"/>
    <lineage>
        <taxon>Bacteria</taxon>
        <taxon>Pseudomonadati</taxon>
        <taxon>Pseudomonadota</taxon>
        <taxon>Alphaproteobacteria</taxon>
        <taxon>Sphingomonadales</taxon>
        <taxon>Sphingomonadaceae</taxon>
        <taxon>Sphingomonas</taxon>
    </lineage>
</organism>
<keyword evidence="2" id="KW-0732">Signal</keyword>
<keyword evidence="4" id="KW-1185">Reference proteome</keyword>
<dbReference type="SUPFAM" id="SSF48452">
    <property type="entry name" value="TPR-like"/>
    <property type="match status" value="1"/>
</dbReference>
<accession>A0A7W7K008</accession>
<reference evidence="3 4" key="1">
    <citation type="submission" date="2020-08" db="EMBL/GenBank/DDBJ databases">
        <title>Functional genomics of gut bacteria from endangered species of beetles.</title>
        <authorList>
            <person name="Carlos-Shanley C."/>
        </authorList>
    </citation>
    <scope>NUCLEOTIDE SEQUENCE [LARGE SCALE GENOMIC DNA]</scope>
    <source>
        <strain evidence="3 4">S00224</strain>
    </source>
</reference>
<gene>
    <name evidence="3" type="ORF">HNP52_001544</name>
</gene>
<dbReference type="RefSeq" id="WP_184164716.1">
    <property type="nucleotide sequence ID" value="NZ_JACHLN010000001.1"/>
</dbReference>
<proteinExistence type="predicted"/>